<comment type="caution">
    <text evidence="1">The sequence shown here is derived from an EMBL/GenBank/DDBJ whole genome shotgun (WGS) entry which is preliminary data.</text>
</comment>
<dbReference type="EMBL" id="LQMT02000007">
    <property type="protein sequence ID" value="ONF73696.1"/>
    <property type="molecule type" value="Genomic_DNA"/>
</dbReference>
<accession>A0A1W2M2F2</accession>
<dbReference type="RefSeq" id="WP_063274823.1">
    <property type="nucleotide sequence ID" value="NZ_LQMT02000007.1"/>
</dbReference>
<dbReference type="OrthoDB" id="3700530at2"/>
<sequence length="86" mass="8906">MTPDHELSHRELAILRAVASGRAEITCSSEPDLFIDGLPCCDQYTAHVLAHRGLIVPAQPGPIGHRVRARLTAAGGAAAGNVGEAA</sequence>
<evidence type="ECO:0000313" key="2">
    <source>
        <dbReference type="Proteomes" id="UP000076660"/>
    </source>
</evidence>
<gene>
    <name evidence="1" type="ORF">AVR91_0206210</name>
</gene>
<dbReference type="Proteomes" id="UP000076660">
    <property type="component" value="Unassembled WGS sequence"/>
</dbReference>
<dbReference type="AlphaFoldDB" id="A0A1W2M2F2"/>
<proteinExistence type="predicted"/>
<reference evidence="1 2" key="1">
    <citation type="submission" date="2016-12" db="EMBL/GenBank/DDBJ databases">
        <title>Amycolatopsis keratiniphila subsp. keratiniphila genome sequencing and assembly.</title>
        <authorList>
            <person name="Mayilraj S."/>
            <person name="Kaur N."/>
        </authorList>
    </citation>
    <scope>NUCLEOTIDE SEQUENCE [LARGE SCALE GENOMIC DNA]</scope>
    <source>
        <strain evidence="1 2">DSM 44409</strain>
    </source>
</reference>
<name>A0A1W2M2F2_9PSEU</name>
<protein>
    <submittedName>
        <fullName evidence="1">Uncharacterized protein</fullName>
    </submittedName>
</protein>
<evidence type="ECO:0000313" key="1">
    <source>
        <dbReference type="EMBL" id="ONF73696.1"/>
    </source>
</evidence>
<organism evidence="1 2">
    <name type="scientific">Amycolatopsis keratiniphila subsp. keratiniphila</name>
    <dbReference type="NCBI Taxonomy" id="227715"/>
    <lineage>
        <taxon>Bacteria</taxon>
        <taxon>Bacillati</taxon>
        <taxon>Actinomycetota</taxon>
        <taxon>Actinomycetes</taxon>
        <taxon>Pseudonocardiales</taxon>
        <taxon>Pseudonocardiaceae</taxon>
        <taxon>Amycolatopsis</taxon>
        <taxon>Amycolatopsis japonica group</taxon>
    </lineage>
</organism>